<evidence type="ECO:0000259" key="1">
    <source>
        <dbReference type="SMART" id="SM00974"/>
    </source>
</evidence>
<dbReference type="AlphaFoldDB" id="A0A0M7BCN2"/>
<sequence>MPERSDLDILSDLGLEPIEKKKAATSPREARIIAGFEDIQKFTEEHGRAPQHGADRDIFERLYAVRLDRLRDLVECRELLAAVDTQNLLAVSKPGSHDETQPQDLDDDALLASLGISGEEQSSLTELKHVRTQAERRAVPDDVASRQPCPDFDQFAPLFDAARADIADGARQTLKFERKSEIEPGRFFIVDGLMAYVAHAGDPFTNESGNRDSRLRVIFDNGTESNLLARSLQKALTQDPAGRRITDPDAGPLFNNAVEGGGSDTGTIYVLRSQSDHPLVAENRAVIHKIGVTGGQVERRFANAEKEPTFLLAGVEVVATFTLIDINRVALENLLHRFFAPGRLDITIQDRFGTPVHPREWFIVPLDVIHEAVELLQSKTLHLHEYRADQGKIIQRA</sequence>
<dbReference type="Pfam" id="PF13455">
    <property type="entry name" value="MUG113"/>
    <property type="match status" value="1"/>
</dbReference>
<name>A0A0M7BCN2_9RHOB</name>
<dbReference type="SMART" id="SM00974">
    <property type="entry name" value="T5orf172"/>
    <property type="match status" value="1"/>
</dbReference>
<organism evidence="2 3">
    <name type="scientific">Jannaschia seosinensis</name>
    <dbReference type="NCBI Taxonomy" id="313367"/>
    <lineage>
        <taxon>Bacteria</taxon>
        <taxon>Pseudomonadati</taxon>
        <taxon>Pseudomonadota</taxon>
        <taxon>Alphaproteobacteria</taxon>
        <taxon>Rhodobacterales</taxon>
        <taxon>Roseobacteraceae</taxon>
        <taxon>Jannaschia</taxon>
    </lineage>
</organism>
<dbReference type="InterPro" id="IPR018306">
    <property type="entry name" value="Phage_T5_Orf172_DNA-bd"/>
</dbReference>
<dbReference type="OrthoDB" id="9814995at2"/>
<keyword evidence="3" id="KW-1185">Reference proteome</keyword>
<feature type="domain" description="Bacteriophage T5 Orf172 DNA-binding" evidence="1">
    <location>
        <begin position="282"/>
        <end position="376"/>
    </location>
</feature>
<dbReference type="EMBL" id="CYPR01000177">
    <property type="protein sequence ID" value="CUH39949.1"/>
    <property type="molecule type" value="Genomic_DNA"/>
</dbReference>
<protein>
    <submittedName>
        <fullName evidence="2">T5orf172 domain protein</fullName>
    </submittedName>
</protein>
<dbReference type="RefSeq" id="WP_055664074.1">
    <property type="nucleotide sequence ID" value="NZ_CYPR01000177.1"/>
</dbReference>
<dbReference type="Proteomes" id="UP000049455">
    <property type="component" value="Unassembled WGS sequence"/>
</dbReference>
<dbReference type="STRING" id="313367.JSE7799_02677"/>
<proteinExistence type="predicted"/>
<evidence type="ECO:0000313" key="2">
    <source>
        <dbReference type="EMBL" id="CUH39949.1"/>
    </source>
</evidence>
<reference evidence="2 3" key="1">
    <citation type="submission" date="2015-09" db="EMBL/GenBank/DDBJ databases">
        <authorList>
            <person name="Jackson K.R."/>
            <person name="Lunt B.L."/>
            <person name="Fisher J.N.B."/>
            <person name="Gardner A.V."/>
            <person name="Bailey M.E."/>
            <person name="Deus L.M."/>
            <person name="Earl A.S."/>
            <person name="Gibby P.D."/>
            <person name="Hartmann K.A."/>
            <person name="Liu J.E."/>
            <person name="Manci A.M."/>
            <person name="Nielsen D.A."/>
            <person name="Solomon M.B."/>
            <person name="Breakwell D.P."/>
            <person name="Burnett S.H."/>
            <person name="Grose J.H."/>
        </authorList>
    </citation>
    <scope>NUCLEOTIDE SEQUENCE [LARGE SCALE GENOMIC DNA]</scope>
    <source>
        <strain evidence="2 3">CECT 7799</strain>
    </source>
</reference>
<accession>A0A0M7BCN2</accession>
<evidence type="ECO:0000313" key="3">
    <source>
        <dbReference type="Proteomes" id="UP000049455"/>
    </source>
</evidence>
<gene>
    <name evidence="2" type="ORF">JSE7799_02677</name>
</gene>